<dbReference type="AlphaFoldDB" id="A0AA35PUJ3"/>
<proteinExistence type="predicted"/>
<feature type="region of interest" description="Disordered" evidence="1">
    <location>
        <begin position="92"/>
        <end position="115"/>
    </location>
</feature>
<evidence type="ECO:0000256" key="1">
    <source>
        <dbReference type="SAM" id="MobiDB-lite"/>
    </source>
</evidence>
<evidence type="ECO:0000313" key="2">
    <source>
        <dbReference type="EMBL" id="CAI5798685.1"/>
    </source>
</evidence>
<protein>
    <submittedName>
        <fullName evidence="2">Uncharacterized protein</fullName>
    </submittedName>
</protein>
<dbReference type="Proteomes" id="UP001178461">
    <property type="component" value="Chromosome 18"/>
</dbReference>
<reference evidence="2" key="1">
    <citation type="submission" date="2022-12" db="EMBL/GenBank/DDBJ databases">
        <authorList>
            <person name="Alioto T."/>
            <person name="Alioto T."/>
            <person name="Gomez Garrido J."/>
        </authorList>
    </citation>
    <scope>NUCLEOTIDE SEQUENCE</scope>
</reference>
<organism evidence="2 3">
    <name type="scientific">Podarcis lilfordi</name>
    <name type="common">Lilford's wall lizard</name>
    <dbReference type="NCBI Taxonomy" id="74358"/>
    <lineage>
        <taxon>Eukaryota</taxon>
        <taxon>Metazoa</taxon>
        <taxon>Chordata</taxon>
        <taxon>Craniata</taxon>
        <taxon>Vertebrata</taxon>
        <taxon>Euteleostomi</taxon>
        <taxon>Lepidosauria</taxon>
        <taxon>Squamata</taxon>
        <taxon>Bifurcata</taxon>
        <taxon>Unidentata</taxon>
        <taxon>Episquamata</taxon>
        <taxon>Laterata</taxon>
        <taxon>Lacertibaenia</taxon>
        <taxon>Lacertidae</taxon>
        <taxon>Podarcis</taxon>
    </lineage>
</organism>
<accession>A0AA35PUJ3</accession>
<evidence type="ECO:0000313" key="3">
    <source>
        <dbReference type="Proteomes" id="UP001178461"/>
    </source>
</evidence>
<name>A0AA35PUJ3_9SAUR</name>
<sequence>MQPLPQQQALLEVRPQLGARTGPGSGGSGSWDRSSGLSTRPGGEKPRCGESGERGALSGPGFVPAPRSQALGELLSRLIDGCSLRRLVRSNAHGVMGGGGGRGETELLGPAPDSS</sequence>
<feature type="region of interest" description="Disordered" evidence="1">
    <location>
        <begin position="1"/>
        <end position="67"/>
    </location>
</feature>
<keyword evidence="3" id="KW-1185">Reference proteome</keyword>
<gene>
    <name evidence="2" type="ORF">PODLI_1B004712</name>
</gene>
<feature type="compositionally biased region" description="Basic and acidic residues" evidence="1">
    <location>
        <begin position="42"/>
        <end position="53"/>
    </location>
</feature>
<dbReference type="EMBL" id="OX395144">
    <property type="protein sequence ID" value="CAI5798685.1"/>
    <property type="molecule type" value="Genomic_DNA"/>
</dbReference>